<dbReference type="STRING" id="101091.A0A1C7NHI9"/>
<dbReference type="InParanoid" id="A0A1C7NHI9"/>
<dbReference type="Pfam" id="PF00005">
    <property type="entry name" value="ABC_tran"/>
    <property type="match status" value="2"/>
</dbReference>
<dbReference type="Pfam" id="PF00664">
    <property type="entry name" value="ABC_membrane"/>
    <property type="match status" value="2"/>
</dbReference>
<dbReference type="InterPro" id="IPR050173">
    <property type="entry name" value="ABC_transporter_C-like"/>
</dbReference>
<dbReference type="InterPro" id="IPR011527">
    <property type="entry name" value="ABC1_TM_dom"/>
</dbReference>
<dbReference type="OrthoDB" id="6500128at2759"/>
<keyword evidence="4 11" id="KW-0812">Transmembrane</keyword>
<evidence type="ECO:0000256" key="6">
    <source>
        <dbReference type="ARBA" id="ARBA00022741"/>
    </source>
</evidence>
<dbReference type="GO" id="GO:0016020">
    <property type="term" value="C:membrane"/>
    <property type="evidence" value="ECO:0007669"/>
    <property type="project" value="UniProtKB-SubCell"/>
</dbReference>
<dbReference type="SUPFAM" id="SSF90123">
    <property type="entry name" value="ABC transporter transmembrane region"/>
    <property type="match status" value="2"/>
</dbReference>
<evidence type="ECO:0000313" key="15">
    <source>
        <dbReference type="Proteomes" id="UP000093000"/>
    </source>
</evidence>
<dbReference type="InterPro" id="IPR027417">
    <property type="entry name" value="P-loop_NTPase"/>
</dbReference>
<evidence type="ECO:0000259" key="13">
    <source>
        <dbReference type="PROSITE" id="PS50929"/>
    </source>
</evidence>
<dbReference type="FunFam" id="3.40.50.300:FF:000610">
    <property type="entry name" value="Multidrug resistance-associated ABC transporter"/>
    <property type="match status" value="1"/>
</dbReference>
<dbReference type="FunFam" id="1.20.1560.10:FF:000013">
    <property type="entry name" value="ABC transporter C family member 2"/>
    <property type="match status" value="1"/>
</dbReference>
<feature type="transmembrane region" description="Helical" evidence="11">
    <location>
        <begin position="397"/>
        <end position="419"/>
    </location>
</feature>
<dbReference type="GO" id="GO:0005524">
    <property type="term" value="F:ATP binding"/>
    <property type="evidence" value="ECO:0007669"/>
    <property type="project" value="UniProtKB-KW"/>
</dbReference>
<comment type="subcellular location">
    <subcellularLocation>
        <location evidence="1">Membrane</location>
        <topology evidence="1">Multi-pass membrane protein</topology>
    </subcellularLocation>
</comment>
<comment type="similarity">
    <text evidence="2">Belongs to the ABC transporter superfamily. ABCC family. Conjugate transporter (TC 3.A.1.208) subfamily.</text>
</comment>
<dbReference type="Proteomes" id="UP000093000">
    <property type="component" value="Unassembled WGS sequence"/>
</dbReference>
<dbReference type="Gene3D" id="3.40.50.300">
    <property type="entry name" value="P-loop containing nucleotide triphosphate hydrolases"/>
    <property type="match status" value="2"/>
</dbReference>
<dbReference type="PROSITE" id="PS50893">
    <property type="entry name" value="ABC_TRANSPORTER_2"/>
    <property type="match status" value="2"/>
</dbReference>
<feature type="transmembrane region" description="Helical" evidence="11">
    <location>
        <begin position="78"/>
        <end position="100"/>
    </location>
</feature>
<proteinExistence type="inferred from homology"/>
<keyword evidence="5" id="KW-0677">Repeat</keyword>
<organism evidence="14 15">
    <name type="scientific">Choanephora cucurbitarum</name>
    <dbReference type="NCBI Taxonomy" id="101091"/>
    <lineage>
        <taxon>Eukaryota</taxon>
        <taxon>Fungi</taxon>
        <taxon>Fungi incertae sedis</taxon>
        <taxon>Mucoromycota</taxon>
        <taxon>Mucoromycotina</taxon>
        <taxon>Mucoromycetes</taxon>
        <taxon>Mucorales</taxon>
        <taxon>Mucorineae</taxon>
        <taxon>Choanephoraceae</taxon>
        <taxon>Choanephoroideae</taxon>
        <taxon>Choanephora</taxon>
    </lineage>
</organism>
<dbReference type="CDD" id="cd18596">
    <property type="entry name" value="ABC_6TM_VMR1_D1_like"/>
    <property type="match status" value="1"/>
</dbReference>
<evidence type="ECO:0000256" key="8">
    <source>
        <dbReference type="ARBA" id="ARBA00022989"/>
    </source>
</evidence>
<evidence type="ECO:0000256" key="1">
    <source>
        <dbReference type="ARBA" id="ARBA00004141"/>
    </source>
</evidence>
<keyword evidence="6" id="KW-0547">Nucleotide-binding</keyword>
<dbReference type="FunFam" id="3.40.50.300:FF:000825">
    <property type="entry name" value="ABC bile acid transporter"/>
    <property type="match status" value="1"/>
</dbReference>
<feature type="transmembrane region" description="Helical" evidence="11">
    <location>
        <begin position="469"/>
        <end position="490"/>
    </location>
</feature>
<evidence type="ECO:0000256" key="5">
    <source>
        <dbReference type="ARBA" id="ARBA00022737"/>
    </source>
</evidence>
<evidence type="ECO:0000256" key="11">
    <source>
        <dbReference type="SAM" id="Phobius"/>
    </source>
</evidence>
<feature type="transmembrane region" description="Helical" evidence="11">
    <location>
        <begin position="889"/>
        <end position="913"/>
    </location>
</feature>
<dbReference type="PROSITE" id="PS50929">
    <property type="entry name" value="ABC_TM1F"/>
    <property type="match status" value="2"/>
</dbReference>
<feature type="transmembrane region" description="Helical" evidence="11">
    <location>
        <begin position="371"/>
        <end position="391"/>
    </location>
</feature>
<keyword evidence="3" id="KW-0813">Transport</keyword>
<dbReference type="SUPFAM" id="SSF52540">
    <property type="entry name" value="P-loop containing nucleoside triphosphate hydrolases"/>
    <property type="match status" value="2"/>
</dbReference>
<feature type="domain" description="ABC transmembrane type-1" evidence="13">
    <location>
        <begin position="893"/>
        <end position="1175"/>
    </location>
</feature>
<evidence type="ECO:0000256" key="4">
    <source>
        <dbReference type="ARBA" id="ARBA00022692"/>
    </source>
</evidence>
<dbReference type="GO" id="GO:0016887">
    <property type="term" value="F:ATP hydrolysis activity"/>
    <property type="evidence" value="ECO:0007669"/>
    <property type="project" value="InterPro"/>
</dbReference>
<evidence type="ECO:0000259" key="12">
    <source>
        <dbReference type="PROSITE" id="PS50893"/>
    </source>
</evidence>
<evidence type="ECO:0000256" key="7">
    <source>
        <dbReference type="ARBA" id="ARBA00022840"/>
    </source>
</evidence>
<dbReference type="InterPro" id="IPR003439">
    <property type="entry name" value="ABC_transporter-like_ATP-bd"/>
</dbReference>
<feature type="transmembrane region" description="Helical" evidence="11">
    <location>
        <begin position="239"/>
        <end position="265"/>
    </location>
</feature>
<keyword evidence="7" id="KW-0067">ATP-binding</keyword>
<protein>
    <submittedName>
        <fullName evidence="14">ATP-dependent bile acid permease</fullName>
    </submittedName>
</protein>
<feature type="domain" description="ABC transmembrane type-1" evidence="13">
    <location>
        <begin position="243"/>
        <end position="537"/>
    </location>
</feature>
<dbReference type="PANTHER" id="PTHR24223:SF356">
    <property type="entry name" value="ATP-BINDING CASSETTE TRANSPORTER ABC4"/>
    <property type="match status" value="1"/>
</dbReference>
<comment type="caution">
    <text evidence="14">The sequence shown here is derived from an EMBL/GenBank/DDBJ whole genome shotgun (WGS) entry which is preliminary data.</text>
</comment>
<keyword evidence="10" id="KW-0325">Glycoprotein</keyword>
<dbReference type="PROSITE" id="PS00211">
    <property type="entry name" value="ABC_TRANSPORTER_1"/>
    <property type="match status" value="2"/>
</dbReference>
<keyword evidence="9 11" id="KW-0472">Membrane</keyword>
<dbReference type="InterPro" id="IPR036640">
    <property type="entry name" value="ABC1_TM_sf"/>
</dbReference>
<feature type="transmembrane region" description="Helical" evidence="11">
    <location>
        <begin position="1122"/>
        <end position="1141"/>
    </location>
</feature>
<dbReference type="InterPro" id="IPR017871">
    <property type="entry name" value="ABC_transporter-like_CS"/>
</dbReference>
<sequence>MDLSSDTWFVAKSILLLLNILSLTVQGLVRKRAALRETPLVADLDTLCSTRYQYIRLLVETVALVALVVYEFRQFPNLLHLLINLIALLYCLILGSVALHCNRMSNPFSWQLNCHICLVYFVQWISHLFLNQLDLTCLIMALIYADTVYVTSTTKYGYYRLDQNNQEVTDQAKNSIASHLFFLWLAPAINTILAKGACMKYTDLPFMAINAEEAHSIFCRTRNHPSLFRRLVLANKKAFMIETLLSILSGLIQFGQPIFLSYLLVHMQHVEDWNLALFGEGVFYVAMMALCGFIARLLHAQSTFIGQADIAVSVRSMLNVELYSKSLCSKDISILSDSSDTDQEEKSSRMGQAVNLMSTDAALIAHIFSQWIMFVIAPIQLIAGIYLLYSLLGWSCFVGLCVNIVMMPINSFITVQFSVAQERLMKVRDERVSVMNELLQGIRQIKFFAWESFWTDRINVSRKAELDQLTNLCITEAMFLILWHAVPLFINTAAFWSFTKLQGQELTAPIAFTSIAIFHELEFALAVIPGIIVDWLEVRVSLRRIQSFLEQPEIDTTHRECLTSENNEVGFKHATVTWPTQAAVADASMFKLKDLDVMFPANQLSIICGATGSGKTLMMLSLLNETNIVEGTVQFPYQTVPLNSLDRMFEDNILPSDWIASDTVAYVSQVAWLQNDSIRNNILFGLPFVPSRYYAVIECCALDKDLAYLDDGDETEIGEKGITLSGGQKARIALARAVYSRASRVLLDDVLSAVDAHTARFLHQQCLTGPLMKCRTVILITHQISLCIQQSAFVVLIKDGGVYLSGSPLEIQQQGKLSLLYNENIETTSQDLDDELSAANSETNEGRSFAKIDGSQKRTAKALVKEEERQQGTVKLDYYRIYSRVFGSWSFWILFLSSIVIYELLNVASTWWVKRWSEIYSSDLSVADNDLNMYLAVYVAINFMIVVMVAIQYTIGFFRGIHASKVIHNQLLQKVFGASLYFFDTTPVGRILNRFSGDLDAIDNQIPFSFTHIFVDWIIILAVVLVAIVTTPLVIGPIILALASTLYFAKSFVSCSRDLNRMRSVTESPILTQFGETIAGMATIRAFGVKQQFLVEMMKRVDINAHVKFYLFSMNQWFDLRLSMMGSIITFATGVTIMINLDKMDSGLAGFCLTSVSMFTTLVERGVERYNSLENSFNAVERVVEYMQIEQEAPRVTDTRPPVDVSEWPTEGAIEVKQLQARYASDLPIILKNISFNVHSREKIGIVGRTGSGKSTLALSLFRFIEATEGYITIDGINIATLGLEDLRSHLSIIPQDPVLFSGTVRTNLDPFGQYEDDEMLMALKRVHLITSQEQLSDYLTQATEGGRNFSQGQKQLLCLARALLKKNKILLMDEATASVDFDTDRAIQQSIGEEFLETTVICIAHRLNTVIQYDRILVLDHGSIVEFANPLELIENTQTLFHKMCCDSGEFDNLINLAKSKHQLVDAS</sequence>
<evidence type="ECO:0000256" key="10">
    <source>
        <dbReference type="ARBA" id="ARBA00023180"/>
    </source>
</evidence>
<feature type="transmembrane region" description="Helical" evidence="11">
    <location>
        <begin position="933"/>
        <end position="955"/>
    </location>
</feature>
<dbReference type="CDD" id="cd03244">
    <property type="entry name" value="ABCC_MRP_domain2"/>
    <property type="match status" value="1"/>
</dbReference>
<evidence type="ECO:0000256" key="9">
    <source>
        <dbReference type="ARBA" id="ARBA00023136"/>
    </source>
</evidence>
<dbReference type="CDD" id="cd18604">
    <property type="entry name" value="ABC_6TM_VMR1_D2_like"/>
    <property type="match status" value="1"/>
</dbReference>
<dbReference type="PANTHER" id="PTHR24223">
    <property type="entry name" value="ATP-BINDING CASSETTE SUB-FAMILY C"/>
    <property type="match status" value="1"/>
</dbReference>
<evidence type="ECO:0000313" key="14">
    <source>
        <dbReference type="EMBL" id="OBZ88219.1"/>
    </source>
</evidence>
<dbReference type="InterPro" id="IPR003593">
    <property type="entry name" value="AAA+_ATPase"/>
</dbReference>
<evidence type="ECO:0000256" key="3">
    <source>
        <dbReference type="ARBA" id="ARBA00022448"/>
    </source>
</evidence>
<dbReference type="SMART" id="SM00382">
    <property type="entry name" value="AAA"/>
    <property type="match status" value="2"/>
</dbReference>
<keyword evidence="15" id="KW-1185">Reference proteome</keyword>
<name>A0A1C7NHI9_9FUNG</name>
<feature type="transmembrane region" description="Helical" evidence="11">
    <location>
        <begin position="277"/>
        <end position="298"/>
    </location>
</feature>
<accession>A0A1C7NHI9</accession>
<dbReference type="CDD" id="cd03250">
    <property type="entry name" value="ABCC_MRP_domain1"/>
    <property type="match status" value="1"/>
</dbReference>
<dbReference type="GO" id="GO:0140359">
    <property type="term" value="F:ABC-type transporter activity"/>
    <property type="evidence" value="ECO:0007669"/>
    <property type="project" value="InterPro"/>
</dbReference>
<dbReference type="Gene3D" id="1.20.1560.10">
    <property type="entry name" value="ABC transporter type 1, transmembrane domain"/>
    <property type="match status" value="2"/>
</dbReference>
<gene>
    <name evidence="14" type="primary">YBT1_2</name>
    <name evidence="14" type="ORF">A0J61_03733</name>
</gene>
<feature type="transmembrane region" description="Helical" evidence="11">
    <location>
        <begin position="6"/>
        <end position="29"/>
    </location>
</feature>
<dbReference type="EMBL" id="LUGH01000167">
    <property type="protein sequence ID" value="OBZ88219.1"/>
    <property type="molecule type" value="Genomic_DNA"/>
</dbReference>
<feature type="transmembrane region" description="Helical" evidence="11">
    <location>
        <begin position="54"/>
        <end position="72"/>
    </location>
</feature>
<feature type="domain" description="ABC transporter" evidence="12">
    <location>
        <begin position="1214"/>
        <end position="1447"/>
    </location>
</feature>
<keyword evidence="8 11" id="KW-1133">Transmembrane helix</keyword>
<evidence type="ECO:0000256" key="2">
    <source>
        <dbReference type="ARBA" id="ARBA00009726"/>
    </source>
</evidence>
<reference evidence="14 15" key="1">
    <citation type="submission" date="2016-03" db="EMBL/GenBank/DDBJ databases">
        <title>Choanephora cucurbitarum.</title>
        <authorList>
            <person name="Min B."/>
            <person name="Park H."/>
            <person name="Park J.-H."/>
            <person name="Shin H.-D."/>
            <person name="Choi I.-G."/>
        </authorList>
    </citation>
    <scope>NUCLEOTIDE SEQUENCE [LARGE SCALE GENOMIC DNA]</scope>
    <source>
        <strain evidence="14 15">KUS-F28377</strain>
    </source>
</reference>
<feature type="domain" description="ABC transporter" evidence="12">
    <location>
        <begin position="571"/>
        <end position="824"/>
    </location>
</feature>